<proteinExistence type="evidence at transcript level"/>
<dbReference type="InterPro" id="IPR029071">
    <property type="entry name" value="Ubiquitin-like_domsf"/>
</dbReference>
<dbReference type="InterPro" id="IPR044079">
    <property type="entry name" value="Ubl_TBCE"/>
</dbReference>
<dbReference type="AlphaFoldDB" id="Q5BTI0"/>
<reference evidence="1" key="2">
    <citation type="journal article" date="2006" name="PLoS Pathog.">
        <title>New perspectives on host-parasite interplay by comparative transcriptomic and proteomic analyses of Schistosoma japonicum.</title>
        <authorList>
            <person name="Liu F."/>
            <person name="Lu J."/>
            <person name="Hu W."/>
            <person name="Wang S.Y."/>
            <person name="Cui S.J."/>
            <person name="Chi M."/>
            <person name="Yan Q."/>
            <person name="Wang X.R."/>
            <person name="Song H.D."/>
            <person name="Xu X.N."/>
            <person name="Wang J.J."/>
            <person name="Zhang X.L."/>
            <person name="Zhang X."/>
            <person name="Wang Z.Q."/>
            <person name="Xue C.L."/>
            <person name="Brindley P.J."/>
            <person name="McManus D.P."/>
            <person name="Yang P.Y."/>
            <person name="Feng Z."/>
            <person name="Chen Z."/>
            <person name="Han Z.G."/>
        </authorList>
    </citation>
    <scope>NUCLEOTIDE SEQUENCE</scope>
</reference>
<protein>
    <submittedName>
        <fullName evidence="1">SJCHGC01116 protein</fullName>
    </submittedName>
</protein>
<dbReference type="SUPFAM" id="SSF54236">
    <property type="entry name" value="Ubiquitin-like"/>
    <property type="match status" value="1"/>
</dbReference>
<dbReference type="EMBL" id="AY914934">
    <property type="protein sequence ID" value="AAX30155.1"/>
    <property type="molecule type" value="mRNA"/>
</dbReference>
<evidence type="ECO:0000313" key="1">
    <source>
        <dbReference type="EMBL" id="AAX30155.1"/>
    </source>
</evidence>
<dbReference type="CDD" id="cd17044">
    <property type="entry name" value="Ubl_TBCE"/>
    <property type="match status" value="1"/>
</dbReference>
<accession>Q5BTI0</accession>
<reference evidence="1" key="1">
    <citation type="submission" date="2005-01" db="EMBL/GenBank/DDBJ databases">
        <authorList>
            <person name="Han Z."/>
        </authorList>
    </citation>
    <scope>NUCLEOTIDE SEQUENCE</scope>
</reference>
<sequence>MNCSITNKSPIDEKNRIDKQIPSRMTINHLRMMVRRFFCLSPKTLFELYAQSQRHRDILNTEIPLDVDTREIGFYDLENGDYIFIRIQ</sequence>
<organism evidence="1">
    <name type="scientific">Schistosoma japonicum</name>
    <name type="common">Blood fluke</name>
    <dbReference type="NCBI Taxonomy" id="6182"/>
    <lineage>
        <taxon>Eukaryota</taxon>
        <taxon>Metazoa</taxon>
        <taxon>Spiralia</taxon>
        <taxon>Lophotrochozoa</taxon>
        <taxon>Platyhelminthes</taxon>
        <taxon>Trematoda</taxon>
        <taxon>Digenea</taxon>
        <taxon>Strigeidida</taxon>
        <taxon>Schistosomatoidea</taxon>
        <taxon>Schistosomatidae</taxon>
        <taxon>Schistosoma</taxon>
    </lineage>
</organism>
<dbReference type="Gene3D" id="3.10.20.90">
    <property type="entry name" value="Phosphatidylinositol 3-kinase Catalytic Subunit, Chain A, domain 1"/>
    <property type="match status" value="1"/>
</dbReference>
<name>Q5BTI0_SCHJA</name>